<feature type="compositionally biased region" description="Basic residues" evidence="6">
    <location>
        <begin position="14"/>
        <end position="43"/>
    </location>
</feature>
<dbReference type="SUPFAM" id="SSF46689">
    <property type="entry name" value="Homeodomain-like"/>
    <property type="match status" value="1"/>
</dbReference>
<keyword evidence="11" id="KW-1185">Reference proteome</keyword>
<dbReference type="InterPro" id="IPR017884">
    <property type="entry name" value="SANT_dom"/>
</dbReference>
<keyword evidence="3" id="KW-0238">DNA-binding</keyword>
<dbReference type="Pfam" id="PF00249">
    <property type="entry name" value="Myb_DNA-binding"/>
    <property type="match status" value="1"/>
</dbReference>
<feature type="compositionally biased region" description="Basic and acidic residues" evidence="6">
    <location>
        <begin position="483"/>
        <end position="496"/>
    </location>
</feature>
<dbReference type="Proteomes" id="UP000298416">
    <property type="component" value="Unassembled WGS sequence"/>
</dbReference>
<keyword evidence="5" id="KW-0539">Nucleus</keyword>
<feature type="compositionally biased region" description="Polar residues" evidence="6">
    <location>
        <begin position="471"/>
        <end position="481"/>
    </location>
</feature>
<dbReference type="GO" id="GO:0003677">
    <property type="term" value="F:DNA binding"/>
    <property type="evidence" value="ECO:0007669"/>
    <property type="project" value="UniProtKB-KW"/>
</dbReference>
<feature type="region of interest" description="Disordered" evidence="6">
    <location>
        <begin position="805"/>
        <end position="940"/>
    </location>
</feature>
<evidence type="ECO:0000256" key="1">
    <source>
        <dbReference type="ARBA" id="ARBA00004123"/>
    </source>
</evidence>
<dbReference type="SMART" id="SM00717">
    <property type="entry name" value="SANT"/>
    <property type="match status" value="1"/>
</dbReference>
<dbReference type="InterPro" id="IPR006447">
    <property type="entry name" value="Myb_dom_plants"/>
</dbReference>
<feature type="domain" description="SANT" evidence="8">
    <location>
        <begin position="367"/>
        <end position="418"/>
    </location>
</feature>
<keyword evidence="2" id="KW-0805">Transcription regulation</keyword>
<comment type="subcellular location">
    <subcellularLocation>
        <location evidence="1">Nucleus</location>
    </subcellularLocation>
</comment>
<dbReference type="InterPro" id="IPR001005">
    <property type="entry name" value="SANT/Myb"/>
</dbReference>
<evidence type="ECO:0000259" key="8">
    <source>
        <dbReference type="PROSITE" id="PS51293"/>
    </source>
</evidence>
<keyword evidence="4" id="KW-0804">Transcription</keyword>
<feature type="region of interest" description="Disordered" evidence="6">
    <location>
        <begin position="1"/>
        <end position="59"/>
    </location>
</feature>
<evidence type="ECO:0000313" key="11">
    <source>
        <dbReference type="Proteomes" id="UP000298416"/>
    </source>
</evidence>
<evidence type="ECO:0000259" key="7">
    <source>
        <dbReference type="PROSITE" id="PS50090"/>
    </source>
</evidence>
<evidence type="ECO:0000313" key="10">
    <source>
        <dbReference type="EMBL" id="KAG6412000.1"/>
    </source>
</evidence>
<dbReference type="PROSITE" id="PS51293">
    <property type="entry name" value="SANT"/>
    <property type="match status" value="1"/>
</dbReference>
<feature type="compositionally biased region" description="Polar residues" evidence="6">
    <location>
        <begin position="454"/>
        <end position="463"/>
    </location>
</feature>
<dbReference type="GO" id="GO:0005634">
    <property type="term" value="C:nucleus"/>
    <property type="evidence" value="ECO:0007669"/>
    <property type="project" value="UniProtKB-SubCell"/>
</dbReference>
<dbReference type="AlphaFoldDB" id="A0A8X8XEA5"/>
<feature type="domain" description="Myb-like" evidence="7">
    <location>
        <begin position="364"/>
        <end position="414"/>
    </location>
</feature>
<feature type="compositionally biased region" description="Polar residues" evidence="6">
    <location>
        <begin position="896"/>
        <end position="906"/>
    </location>
</feature>
<protein>
    <recommendedName>
        <fullName evidence="12">Protein LHY</fullName>
    </recommendedName>
</protein>
<dbReference type="PROSITE" id="PS51294">
    <property type="entry name" value="HTH_MYB"/>
    <property type="match status" value="1"/>
</dbReference>
<dbReference type="GO" id="GO:0010468">
    <property type="term" value="P:regulation of gene expression"/>
    <property type="evidence" value="ECO:0007669"/>
    <property type="project" value="UniProtKB-ARBA"/>
</dbReference>
<evidence type="ECO:0000256" key="4">
    <source>
        <dbReference type="ARBA" id="ARBA00023163"/>
    </source>
</evidence>
<reference evidence="10" key="1">
    <citation type="submission" date="2018-01" db="EMBL/GenBank/DDBJ databases">
        <authorList>
            <person name="Mao J.F."/>
        </authorList>
    </citation>
    <scope>NUCLEOTIDE SEQUENCE</scope>
    <source>
        <strain evidence="10">Huo1</strain>
        <tissue evidence="10">Leaf</tissue>
    </source>
</reference>
<dbReference type="FunFam" id="1.10.10.60:FF:000023">
    <property type="entry name" value="protein REVEILLE 6 isoform X1"/>
    <property type="match status" value="1"/>
</dbReference>
<dbReference type="PANTHER" id="PTHR12802:SF177">
    <property type="entry name" value="PROTEIN CCA1"/>
    <property type="match status" value="1"/>
</dbReference>
<feature type="domain" description="HTH myb-type" evidence="9">
    <location>
        <begin position="364"/>
        <end position="418"/>
    </location>
</feature>
<feature type="compositionally biased region" description="Basic and acidic residues" evidence="6">
    <location>
        <begin position="872"/>
        <end position="893"/>
    </location>
</feature>
<feature type="compositionally biased region" description="Polar residues" evidence="6">
    <location>
        <begin position="843"/>
        <end position="852"/>
    </location>
</feature>
<dbReference type="InterPro" id="IPR009057">
    <property type="entry name" value="Homeodomain-like_sf"/>
</dbReference>
<gene>
    <name evidence="10" type="ORF">SASPL_124657</name>
</gene>
<dbReference type="InterPro" id="IPR017930">
    <property type="entry name" value="Myb_dom"/>
</dbReference>
<dbReference type="NCBIfam" id="TIGR01557">
    <property type="entry name" value="myb_SHAQKYF"/>
    <property type="match status" value="1"/>
</dbReference>
<feature type="region of interest" description="Disordered" evidence="6">
    <location>
        <begin position="433"/>
        <end position="496"/>
    </location>
</feature>
<feature type="compositionally biased region" description="Pro residues" evidence="6">
    <location>
        <begin position="44"/>
        <end position="56"/>
    </location>
</feature>
<comment type="caution">
    <text evidence="10">The sequence shown here is derived from an EMBL/GenBank/DDBJ whole genome shotgun (WGS) entry which is preliminary data.</text>
</comment>
<evidence type="ECO:0000256" key="6">
    <source>
        <dbReference type="SAM" id="MobiDB-lite"/>
    </source>
</evidence>
<evidence type="ECO:0000256" key="5">
    <source>
        <dbReference type="ARBA" id="ARBA00023242"/>
    </source>
</evidence>
<reference evidence="10" key="2">
    <citation type="submission" date="2020-08" db="EMBL/GenBank/DDBJ databases">
        <title>Plant Genome Project.</title>
        <authorList>
            <person name="Zhang R.-G."/>
        </authorList>
    </citation>
    <scope>NUCLEOTIDE SEQUENCE</scope>
    <source>
        <strain evidence="10">Huo1</strain>
        <tissue evidence="10">Leaf</tissue>
    </source>
</reference>
<organism evidence="10">
    <name type="scientific">Salvia splendens</name>
    <name type="common">Scarlet sage</name>
    <dbReference type="NCBI Taxonomy" id="180675"/>
    <lineage>
        <taxon>Eukaryota</taxon>
        <taxon>Viridiplantae</taxon>
        <taxon>Streptophyta</taxon>
        <taxon>Embryophyta</taxon>
        <taxon>Tracheophyta</taxon>
        <taxon>Spermatophyta</taxon>
        <taxon>Magnoliopsida</taxon>
        <taxon>eudicotyledons</taxon>
        <taxon>Gunneridae</taxon>
        <taxon>Pentapetalae</taxon>
        <taxon>asterids</taxon>
        <taxon>lamiids</taxon>
        <taxon>Lamiales</taxon>
        <taxon>Lamiaceae</taxon>
        <taxon>Nepetoideae</taxon>
        <taxon>Mentheae</taxon>
        <taxon>Salviinae</taxon>
        <taxon>Salvia</taxon>
        <taxon>Salvia subgen. Calosphace</taxon>
        <taxon>core Calosphace</taxon>
    </lineage>
</organism>
<accession>A0A8X8XEA5</accession>
<dbReference type="PANTHER" id="PTHR12802">
    <property type="entry name" value="SWI/SNF COMPLEX-RELATED"/>
    <property type="match status" value="1"/>
</dbReference>
<evidence type="ECO:0008006" key="12">
    <source>
        <dbReference type="Google" id="ProtNLM"/>
    </source>
</evidence>
<evidence type="ECO:0000256" key="2">
    <source>
        <dbReference type="ARBA" id="ARBA00023015"/>
    </source>
</evidence>
<sequence length="1092" mass="119055">MAAAAPDENPHHKEQPRHRGGHPPKDRPLRRRHPPPPRLRRPRPLPNLPPPPPQIPRPQRRRLPAQHLLPPFVTATAQFTVAATNPSRRAAILYDSLSAYVSYRGRGITPAASLPPLLQERWSTVALTPLLGGAAVPVEAELSNALAMDEAYGVVELRLVMAGKMRYKAGALRSRRRGVSIACDLLISLKNGFVGKLTLLGSPPCKALLDKEKDGHVGAMGPTLSRKTSRTRGESADSALDRELQRLIAFSNHLIELGDGVGGDFNTFMHDQMEIGGNMRFVLVRFLDKELLTAYFTVFRIRRCVSLSLLYFAICVSTYNPASLTTSLVELNPKLVYTSVTLSNPMDPYSSGEDVIVKTRKPYTITKQRERWTEEEHNRFLEALKLYGRAWQRIEEHIGTKTAVQIRSHAQKFFTKLEKEAIVKGVPIGKSLDIKIPPPRPKRKPNNPYPRKTSAGTSASQVGVNDGKISNPVSSSCQSKVTVELEKPSDDEKIGNSKEYYDKDDCFEAFTLKTAPCEFPSSANKIASVSDAPKNSCTFRQYIPLSGEAMDQDETAASQVTTEAKGLQIEKSVNDQPLQDKLAFKISNDELKQSENDDTVGTTDAPATQNYPRHVPVHILDGSLGMRAFDISQDTSYADSAFCQMGGVPAPENHFTNPAASGISEHYDSASKSSVHQSFPSYHPVFAPIQSQDDYQSFLHLSTTFSSLIVSALSQNPLVYAAATFAATSWPSLNPEASVKPSTASAAAFQTRPVTSTPSLAALAAATTAAATAWWAAHGLLPLCAPYHPGFTSSPASASAAPMACSQDQAVNSEKRVSSPDPALGGQQLEPECSEALHKKQSVSKLPTLSSSDSEENEGVKLNVGLATSGTEKVEATGELKDVDKSKSKKPADRSSCGSNTPSSSEVEADPTEKHAEGEEEKQTEEQEKQDDIEAAMNPFCDPFNRRCRSTINVSDSWKEVSDEGRLAFQKLFSRQVLPQSFSPRHANKGNINCLRENEKAEKGLQLDLNGTAWGSFSQKKGEEDGASVIGENKEKEGLYTGLGQCKLSARRTGFKPYKRCSVEAKECGVSGNGHDEEKCPKRLRVEGEAST</sequence>
<evidence type="ECO:0000259" key="9">
    <source>
        <dbReference type="PROSITE" id="PS51294"/>
    </source>
</evidence>
<proteinExistence type="predicted"/>
<dbReference type="EMBL" id="PNBA02000009">
    <property type="protein sequence ID" value="KAG6412000.1"/>
    <property type="molecule type" value="Genomic_DNA"/>
</dbReference>
<dbReference type="CDD" id="cd00167">
    <property type="entry name" value="SANT"/>
    <property type="match status" value="1"/>
</dbReference>
<dbReference type="PROSITE" id="PS50090">
    <property type="entry name" value="MYB_LIKE"/>
    <property type="match status" value="1"/>
</dbReference>
<name>A0A8X8XEA5_SALSN</name>
<dbReference type="Gene3D" id="1.10.10.60">
    <property type="entry name" value="Homeodomain-like"/>
    <property type="match status" value="1"/>
</dbReference>
<evidence type="ECO:0000256" key="3">
    <source>
        <dbReference type="ARBA" id="ARBA00023125"/>
    </source>
</evidence>